<proteinExistence type="predicted"/>
<accession>A0A2S3GRH4</accession>
<dbReference type="Gramene" id="PAN07137">
    <property type="protein sequence ID" value="PAN07137"/>
    <property type="gene ID" value="PAHAL_1G313400"/>
</dbReference>
<dbReference type="EMBL" id="CM008046">
    <property type="protein sequence ID" value="PAN07137.1"/>
    <property type="molecule type" value="Genomic_DNA"/>
</dbReference>
<sequence length="69" mass="8316">MYVRFCLCFDQQIFSSILLLVSRQRKTLPTLCMYIPLSLLFFFLRGRQDEHVYGFEFTRTKTNIILLVM</sequence>
<protein>
    <submittedName>
        <fullName evidence="1">Uncharacterized protein</fullName>
    </submittedName>
</protein>
<dbReference type="Proteomes" id="UP000243499">
    <property type="component" value="Chromosome 1"/>
</dbReference>
<reference evidence="1" key="1">
    <citation type="submission" date="2018-04" db="EMBL/GenBank/DDBJ databases">
        <title>WGS assembly of Panicum hallii.</title>
        <authorList>
            <person name="Lovell J."/>
            <person name="Jenkins J."/>
            <person name="Lowry D."/>
            <person name="Mamidi S."/>
            <person name="Sreedasyam A."/>
            <person name="Weng X."/>
            <person name="Barry K."/>
            <person name="Bonette J."/>
            <person name="Campitelli B."/>
            <person name="Daum C."/>
            <person name="Gordon S."/>
            <person name="Gould B."/>
            <person name="Lipzen A."/>
            <person name="Macqueen A."/>
            <person name="Palacio-Mejia J."/>
            <person name="Plott C."/>
            <person name="Shakirov E."/>
            <person name="Shu S."/>
            <person name="Yoshinaga Y."/>
            <person name="Zane M."/>
            <person name="Rokhsar D."/>
            <person name="Grimwood J."/>
            <person name="Schmutz J."/>
            <person name="Juenger T."/>
        </authorList>
    </citation>
    <scope>NUCLEOTIDE SEQUENCE [LARGE SCALE GENOMIC DNA]</scope>
    <source>
        <strain evidence="1">FIL2</strain>
    </source>
</reference>
<gene>
    <name evidence="1" type="ORF">PAHAL_1G313400</name>
</gene>
<dbReference type="AlphaFoldDB" id="A0A2S3GRH4"/>
<organism evidence="1">
    <name type="scientific">Panicum hallii</name>
    <dbReference type="NCBI Taxonomy" id="206008"/>
    <lineage>
        <taxon>Eukaryota</taxon>
        <taxon>Viridiplantae</taxon>
        <taxon>Streptophyta</taxon>
        <taxon>Embryophyta</taxon>
        <taxon>Tracheophyta</taxon>
        <taxon>Spermatophyta</taxon>
        <taxon>Magnoliopsida</taxon>
        <taxon>Liliopsida</taxon>
        <taxon>Poales</taxon>
        <taxon>Poaceae</taxon>
        <taxon>PACMAD clade</taxon>
        <taxon>Panicoideae</taxon>
        <taxon>Panicodae</taxon>
        <taxon>Paniceae</taxon>
        <taxon>Panicinae</taxon>
        <taxon>Panicum</taxon>
        <taxon>Panicum sect. Panicum</taxon>
    </lineage>
</organism>
<name>A0A2S3GRH4_9POAL</name>
<evidence type="ECO:0000313" key="1">
    <source>
        <dbReference type="EMBL" id="PAN07137.1"/>
    </source>
</evidence>